<dbReference type="AlphaFoldDB" id="A0A0A9D0Z0"/>
<organism evidence="1">
    <name type="scientific">Arundo donax</name>
    <name type="common">Giant reed</name>
    <name type="synonym">Donax arundinaceus</name>
    <dbReference type="NCBI Taxonomy" id="35708"/>
    <lineage>
        <taxon>Eukaryota</taxon>
        <taxon>Viridiplantae</taxon>
        <taxon>Streptophyta</taxon>
        <taxon>Embryophyta</taxon>
        <taxon>Tracheophyta</taxon>
        <taxon>Spermatophyta</taxon>
        <taxon>Magnoliopsida</taxon>
        <taxon>Liliopsida</taxon>
        <taxon>Poales</taxon>
        <taxon>Poaceae</taxon>
        <taxon>PACMAD clade</taxon>
        <taxon>Arundinoideae</taxon>
        <taxon>Arundineae</taxon>
        <taxon>Arundo</taxon>
    </lineage>
</organism>
<reference evidence="1" key="1">
    <citation type="submission" date="2014-09" db="EMBL/GenBank/DDBJ databases">
        <authorList>
            <person name="Magalhaes I.L.F."/>
            <person name="Oliveira U."/>
            <person name="Santos F.R."/>
            <person name="Vidigal T.H.D.A."/>
            <person name="Brescovit A.D."/>
            <person name="Santos A.J."/>
        </authorList>
    </citation>
    <scope>NUCLEOTIDE SEQUENCE</scope>
    <source>
        <tissue evidence="1">Shoot tissue taken approximately 20 cm above the soil surface</tissue>
    </source>
</reference>
<protein>
    <submittedName>
        <fullName evidence="1">Uncharacterized protein</fullName>
    </submittedName>
</protein>
<sequence>MKSPRRRWEAATRSEVRPLALGWEWACEEARGRILGVAGAAMDLLPVYPRL</sequence>
<reference evidence="1" key="2">
    <citation type="journal article" date="2015" name="Data Brief">
        <title>Shoot transcriptome of the giant reed, Arundo donax.</title>
        <authorList>
            <person name="Barrero R.A."/>
            <person name="Guerrero F.D."/>
            <person name="Moolhuijzen P."/>
            <person name="Goolsby J.A."/>
            <person name="Tidwell J."/>
            <person name="Bellgard S.E."/>
            <person name="Bellgard M.I."/>
        </authorList>
    </citation>
    <scope>NUCLEOTIDE SEQUENCE</scope>
    <source>
        <tissue evidence="1">Shoot tissue taken approximately 20 cm above the soil surface</tissue>
    </source>
</reference>
<proteinExistence type="predicted"/>
<name>A0A0A9D0Z0_ARUDO</name>
<accession>A0A0A9D0Z0</accession>
<dbReference type="EMBL" id="GBRH01218585">
    <property type="protein sequence ID" value="JAD79310.1"/>
    <property type="molecule type" value="Transcribed_RNA"/>
</dbReference>
<evidence type="ECO:0000313" key="1">
    <source>
        <dbReference type="EMBL" id="JAD79310.1"/>
    </source>
</evidence>